<keyword evidence="1" id="KW-0472">Membrane</keyword>
<accession>A0A833L038</accession>
<keyword evidence="1" id="KW-0812">Transmembrane</keyword>
<gene>
    <name evidence="2" type="ORF">FD145_1305</name>
</gene>
<proteinExistence type="predicted"/>
<feature type="transmembrane region" description="Helical" evidence="1">
    <location>
        <begin position="69"/>
        <end position="88"/>
    </location>
</feature>
<dbReference type="AlphaFoldDB" id="A0A833L038"/>
<evidence type="ECO:0000313" key="2">
    <source>
        <dbReference type="EMBL" id="KAF0133395.1"/>
    </source>
</evidence>
<evidence type="ECO:0000256" key="1">
    <source>
        <dbReference type="SAM" id="Phobius"/>
    </source>
</evidence>
<dbReference type="EMBL" id="WPAF01000027">
    <property type="protein sequence ID" value="KAF0133395.1"/>
    <property type="molecule type" value="Genomic_DNA"/>
</dbReference>
<protein>
    <submittedName>
        <fullName evidence="2">Uncharacterized protein</fullName>
    </submittedName>
</protein>
<comment type="caution">
    <text evidence="2">The sequence shown here is derived from an EMBL/GenBank/DDBJ whole genome shotgun (WGS) entry which is preliminary data.</text>
</comment>
<name>A0A833L038_UNCSA</name>
<evidence type="ECO:0000313" key="3">
    <source>
        <dbReference type="Proteomes" id="UP000488506"/>
    </source>
</evidence>
<dbReference type="Proteomes" id="UP000488506">
    <property type="component" value="Unassembled WGS sequence"/>
</dbReference>
<organism evidence="2 3">
    <name type="scientific">Candidatus Saganbacteria bacterium</name>
    <dbReference type="NCBI Taxonomy" id="2575572"/>
    <lineage>
        <taxon>Bacteria</taxon>
        <taxon>Bacillati</taxon>
        <taxon>Saganbacteria</taxon>
    </lineage>
</organism>
<sequence>MAIGINKAGEVSKLGKAGIRYAEWKTKHNVLAGIGKWAAMRVGLGLASLTSTMNLILSCSEPSDIGTPWVLHIITLGLIGLSASLFSLNRAGKNAADQIEANEKNGKEAQRTQAGETLIFPNEKTMVDPRSAGIINLGRANRLKEFFLTRFSTLAPALYDDFIGSDAYKQFIIETDLEILNEMINNISAQNDLKVTTTKMEDGSQVMEINDSDIVNETSTSQASQSGATPPPAATISESQNILGMEFADKQLSTVLVAISVQQIKGRISEFVEANDKEGLLGYLEAEIAGISEADDKLANQIVAILRQTNK</sequence>
<feature type="transmembrane region" description="Helical" evidence="1">
    <location>
        <begin position="38"/>
        <end position="57"/>
    </location>
</feature>
<reference evidence="2 3" key="1">
    <citation type="submission" date="2019-12" db="EMBL/GenBank/DDBJ databases">
        <authorList>
            <person name="Wolfe R."/>
            <person name="Danczak R."/>
            <person name="Wilkins M."/>
        </authorList>
    </citation>
    <scope>NUCLEOTIDE SEQUENCE [LARGE SCALE GENOMIC DNA]</scope>
    <source>
        <strain evidence="2">X2_MaxBin.013</strain>
    </source>
</reference>
<keyword evidence="1" id="KW-1133">Transmembrane helix</keyword>